<dbReference type="PRINTS" id="PR00038">
    <property type="entry name" value="HTHLUXR"/>
</dbReference>
<dbReference type="SMART" id="SM00448">
    <property type="entry name" value="REC"/>
    <property type="match status" value="1"/>
</dbReference>
<dbReference type="Proteomes" id="UP001499967">
    <property type="component" value="Unassembled WGS sequence"/>
</dbReference>
<evidence type="ECO:0000256" key="2">
    <source>
        <dbReference type="ARBA" id="ARBA00023015"/>
    </source>
</evidence>
<reference evidence="8 9" key="1">
    <citation type="journal article" date="2019" name="Int. J. Syst. Evol. Microbiol.">
        <title>The Global Catalogue of Microorganisms (GCM) 10K type strain sequencing project: providing services to taxonomists for standard genome sequencing and annotation.</title>
        <authorList>
            <consortium name="The Broad Institute Genomics Platform"/>
            <consortium name="The Broad Institute Genome Sequencing Center for Infectious Disease"/>
            <person name="Wu L."/>
            <person name="Ma J."/>
        </authorList>
    </citation>
    <scope>NUCLEOTIDE SEQUENCE [LARGE SCALE GENOMIC DNA]</scope>
    <source>
        <strain evidence="8 9">JCM 11117</strain>
    </source>
</reference>
<keyword evidence="1 5" id="KW-0597">Phosphoprotein</keyword>
<evidence type="ECO:0000259" key="6">
    <source>
        <dbReference type="PROSITE" id="PS50043"/>
    </source>
</evidence>
<dbReference type="SUPFAM" id="SSF46894">
    <property type="entry name" value="C-terminal effector domain of the bipartite response regulators"/>
    <property type="match status" value="1"/>
</dbReference>
<keyword evidence="9" id="KW-1185">Reference proteome</keyword>
<dbReference type="InterPro" id="IPR058245">
    <property type="entry name" value="NreC/VraR/RcsB-like_REC"/>
</dbReference>
<dbReference type="PANTHER" id="PTHR43214">
    <property type="entry name" value="TWO-COMPONENT RESPONSE REGULATOR"/>
    <property type="match status" value="1"/>
</dbReference>
<evidence type="ECO:0000256" key="3">
    <source>
        <dbReference type="ARBA" id="ARBA00023125"/>
    </source>
</evidence>
<dbReference type="InterPro" id="IPR001789">
    <property type="entry name" value="Sig_transdc_resp-reg_receiver"/>
</dbReference>
<dbReference type="InterPro" id="IPR011006">
    <property type="entry name" value="CheY-like_superfamily"/>
</dbReference>
<feature type="modified residue" description="4-aspartylphosphate" evidence="5">
    <location>
        <position position="60"/>
    </location>
</feature>
<organism evidence="8 9">
    <name type="scientific">Pseudonocardia zijingensis</name>
    <dbReference type="NCBI Taxonomy" id="153376"/>
    <lineage>
        <taxon>Bacteria</taxon>
        <taxon>Bacillati</taxon>
        <taxon>Actinomycetota</taxon>
        <taxon>Actinomycetes</taxon>
        <taxon>Pseudonocardiales</taxon>
        <taxon>Pseudonocardiaceae</taxon>
        <taxon>Pseudonocardia</taxon>
    </lineage>
</organism>
<dbReference type="PROSITE" id="PS50110">
    <property type="entry name" value="RESPONSE_REGULATORY"/>
    <property type="match status" value="1"/>
</dbReference>
<evidence type="ECO:0000256" key="1">
    <source>
        <dbReference type="ARBA" id="ARBA00022553"/>
    </source>
</evidence>
<dbReference type="SMART" id="SM00421">
    <property type="entry name" value="HTH_LUXR"/>
    <property type="match status" value="1"/>
</dbReference>
<gene>
    <name evidence="8" type="ORF">GCM10009559_47280</name>
</gene>
<dbReference type="CDD" id="cd06170">
    <property type="entry name" value="LuxR_C_like"/>
    <property type="match status" value="1"/>
</dbReference>
<dbReference type="PANTHER" id="PTHR43214:SF24">
    <property type="entry name" value="TRANSCRIPTIONAL REGULATORY PROTEIN NARL-RELATED"/>
    <property type="match status" value="1"/>
</dbReference>
<dbReference type="SUPFAM" id="SSF52172">
    <property type="entry name" value="CheY-like"/>
    <property type="match status" value="1"/>
</dbReference>
<feature type="domain" description="HTH luxR-type" evidence="6">
    <location>
        <begin position="153"/>
        <end position="218"/>
    </location>
</feature>
<evidence type="ECO:0000313" key="8">
    <source>
        <dbReference type="EMBL" id="GAA0947888.1"/>
    </source>
</evidence>
<dbReference type="CDD" id="cd17535">
    <property type="entry name" value="REC_NarL-like"/>
    <property type="match status" value="1"/>
</dbReference>
<evidence type="ECO:0000256" key="5">
    <source>
        <dbReference type="PROSITE-ProRule" id="PRU00169"/>
    </source>
</evidence>
<keyword evidence="4" id="KW-0804">Transcription</keyword>
<dbReference type="EMBL" id="BAAAHP010000139">
    <property type="protein sequence ID" value="GAA0947888.1"/>
    <property type="molecule type" value="Genomic_DNA"/>
</dbReference>
<name>A0ABN1QVK7_9PSEU</name>
<dbReference type="PROSITE" id="PS50043">
    <property type="entry name" value="HTH_LUXR_2"/>
    <property type="match status" value="1"/>
</dbReference>
<evidence type="ECO:0000313" key="9">
    <source>
        <dbReference type="Proteomes" id="UP001499967"/>
    </source>
</evidence>
<proteinExistence type="predicted"/>
<evidence type="ECO:0000256" key="4">
    <source>
        <dbReference type="ARBA" id="ARBA00023163"/>
    </source>
</evidence>
<dbReference type="Pfam" id="PF00196">
    <property type="entry name" value="GerE"/>
    <property type="match status" value="1"/>
</dbReference>
<dbReference type="InterPro" id="IPR016032">
    <property type="entry name" value="Sig_transdc_resp-reg_C-effctor"/>
</dbReference>
<keyword evidence="3" id="KW-0238">DNA-binding</keyword>
<dbReference type="InterPro" id="IPR039420">
    <property type="entry name" value="WalR-like"/>
</dbReference>
<accession>A0ABN1QVK7</accession>
<dbReference type="Pfam" id="PF00072">
    <property type="entry name" value="Response_reg"/>
    <property type="match status" value="1"/>
</dbReference>
<keyword evidence="2" id="KW-0805">Transcription regulation</keyword>
<dbReference type="InterPro" id="IPR000792">
    <property type="entry name" value="Tscrpt_reg_LuxR_C"/>
</dbReference>
<dbReference type="Gene3D" id="3.40.50.2300">
    <property type="match status" value="1"/>
</dbReference>
<sequence>MKEERVTVRVLVVDDEPMVCAHLRTILGTADGIEVVAAAADGAEAVEAVVLHAPDVVLMDLRMPGVDGIAATARIVELPSPPPVVALTTFDGDEHVHRALRAGAAGYLLKSTPPDELAALVRVAAQGHSVLSRSAARRLVDRAGDAHGARRRAVARLAALTERERDVVALLGEGRSNAEVARRLHLTEATVKGYVSNALDKLGCTNRTQLGLLAREAGLRGS</sequence>
<evidence type="ECO:0000259" key="7">
    <source>
        <dbReference type="PROSITE" id="PS50110"/>
    </source>
</evidence>
<dbReference type="PROSITE" id="PS00622">
    <property type="entry name" value="HTH_LUXR_1"/>
    <property type="match status" value="1"/>
</dbReference>
<comment type="caution">
    <text evidence="8">The sequence shown here is derived from an EMBL/GenBank/DDBJ whole genome shotgun (WGS) entry which is preliminary data.</text>
</comment>
<feature type="domain" description="Response regulatory" evidence="7">
    <location>
        <begin position="9"/>
        <end position="125"/>
    </location>
</feature>
<protein>
    <submittedName>
        <fullName evidence="8">Response regulator transcription factor</fullName>
    </submittedName>
</protein>